<dbReference type="Proteomes" id="UP000007460">
    <property type="component" value="Chromosome"/>
</dbReference>
<organism evidence="6 7">
    <name type="scientific">Puniceispirillum marinum (strain IMCC1322)</name>
    <dbReference type="NCBI Taxonomy" id="488538"/>
    <lineage>
        <taxon>Bacteria</taxon>
        <taxon>Pseudomonadati</taxon>
        <taxon>Pseudomonadota</taxon>
        <taxon>Alphaproteobacteria</taxon>
        <taxon>Candidatus Puniceispirillales</taxon>
        <taxon>Candidatus Puniceispirillaceae</taxon>
        <taxon>Candidatus Puniceispirillum</taxon>
    </lineage>
</organism>
<dbReference type="CDD" id="cd18093">
    <property type="entry name" value="SpoU-like_TrmJ"/>
    <property type="match status" value="1"/>
</dbReference>
<dbReference type="PIRSF" id="PIRSF004808">
    <property type="entry name" value="LasT"/>
    <property type="match status" value="1"/>
</dbReference>
<dbReference type="Gene3D" id="1.10.8.590">
    <property type="match status" value="1"/>
</dbReference>
<dbReference type="AlphaFoldDB" id="D5BRM2"/>
<accession>D5BRM2</accession>
<reference evidence="6 7" key="1">
    <citation type="journal article" date="2010" name="J. Bacteriol.">
        <title>Complete genome sequence of "Candidatus Puniceispirillum marinum" IMCC1322, a representative of the SAR116 clade in the Alphaproteobacteria.</title>
        <authorList>
            <person name="Oh H.M."/>
            <person name="Kwon K.K."/>
            <person name="Kang I."/>
            <person name="Kang S.G."/>
            <person name="Lee J.H."/>
            <person name="Kim S.J."/>
            <person name="Cho J.C."/>
        </authorList>
    </citation>
    <scope>NUCLEOTIDE SEQUENCE [LARGE SCALE GENOMIC DNA]</scope>
    <source>
        <strain evidence="6 7">IMCC1322</strain>
    </source>
</reference>
<dbReference type="GO" id="GO:0005829">
    <property type="term" value="C:cytosol"/>
    <property type="evidence" value="ECO:0007669"/>
    <property type="project" value="TreeGrafter"/>
</dbReference>
<dbReference type="EMBL" id="CP001751">
    <property type="protein sequence ID" value="ADE38919.1"/>
    <property type="molecule type" value="Genomic_DNA"/>
</dbReference>
<evidence type="ECO:0000256" key="2">
    <source>
        <dbReference type="ARBA" id="ARBA00022603"/>
    </source>
</evidence>
<gene>
    <name evidence="6" type="ordered locus">SAR116_0676</name>
</gene>
<evidence type="ECO:0000313" key="6">
    <source>
        <dbReference type="EMBL" id="ADE38919.1"/>
    </source>
</evidence>
<evidence type="ECO:0000313" key="7">
    <source>
        <dbReference type="Proteomes" id="UP000007460"/>
    </source>
</evidence>
<dbReference type="PANTHER" id="PTHR42786">
    <property type="entry name" value="TRNA/RRNA METHYLTRANSFERASE"/>
    <property type="match status" value="1"/>
</dbReference>
<dbReference type="InterPro" id="IPR001537">
    <property type="entry name" value="SpoU_MeTrfase"/>
</dbReference>
<dbReference type="HOGENOM" id="CLU_056931_1_0_5"/>
<dbReference type="STRING" id="488538.SAR116_0676"/>
<dbReference type="InterPro" id="IPR029028">
    <property type="entry name" value="Alpha/beta_knot_MTases"/>
</dbReference>
<proteinExistence type="inferred from homology"/>
<sequence length="256" mass="27869">MMNDLIPMDECPVVILARPQMAENIGATARAMMNCGLRDLRIVKPRDGWPNPVALPMAAGGKSIIETAQVFDTLADATHDICFMAAATARQRDMPIRASEPRAIGSELVQKAKKGRVALLFGPEASGLDNNEVVLADVAVSAALNPAYPSLNLAQAVLLLAWEWRVAALSDIGDDDRSEPSDDSADDDDAPIKERDYFFQRLENALDDSGFFSSTEMAPAVKRNIRALINRATPSRQEIGTLHGIIQALTSKRRDR</sequence>
<dbReference type="GO" id="GO:0002128">
    <property type="term" value="P:tRNA nucleoside ribose methylation"/>
    <property type="evidence" value="ECO:0007669"/>
    <property type="project" value="TreeGrafter"/>
</dbReference>
<keyword evidence="7" id="KW-1185">Reference proteome</keyword>
<dbReference type="eggNOG" id="COG0565">
    <property type="taxonomic scope" value="Bacteria"/>
</dbReference>
<evidence type="ECO:0000259" key="5">
    <source>
        <dbReference type="Pfam" id="PF00588"/>
    </source>
</evidence>
<dbReference type="Pfam" id="PF00588">
    <property type="entry name" value="SpoU_methylase"/>
    <property type="match status" value="1"/>
</dbReference>
<comment type="similarity">
    <text evidence="1">Belongs to the class IV-like SAM-binding methyltransferase superfamily. RNA methyltransferase TrmH family.</text>
</comment>
<feature type="domain" description="tRNA/rRNA methyltransferase SpoU type" evidence="5">
    <location>
        <begin position="13"/>
        <end position="161"/>
    </location>
</feature>
<dbReference type="GO" id="GO:0008173">
    <property type="term" value="F:RNA methyltransferase activity"/>
    <property type="evidence" value="ECO:0007669"/>
    <property type="project" value="InterPro"/>
</dbReference>
<keyword evidence="4" id="KW-0949">S-adenosyl-L-methionine</keyword>
<dbReference type="InterPro" id="IPR004384">
    <property type="entry name" value="RNA_MeTrfase_TrmJ/LasT"/>
</dbReference>
<dbReference type="SUPFAM" id="SSF75217">
    <property type="entry name" value="alpha/beta knot"/>
    <property type="match status" value="1"/>
</dbReference>
<dbReference type="RefSeq" id="WP_013045548.1">
    <property type="nucleotide sequence ID" value="NC_014010.1"/>
</dbReference>
<keyword evidence="3 6" id="KW-0808">Transferase</keyword>
<dbReference type="KEGG" id="apb:SAR116_0676"/>
<evidence type="ECO:0000256" key="3">
    <source>
        <dbReference type="ARBA" id="ARBA00022679"/>
    </source>
</evidence>
<keyword evidence="2 6" id="KW-0489">Methyltransferase</keyword>
<dbReference type="OrthoDB" id="9806346at2"/>
<dbReference type="InterPro" id="IPR029026">
    <property type="entry name" value="tRNA_m1G_MTases_N"/>
</dbReference>
<protein>
    <submittedName>
        <fullName evidence="6">RNA methyltransferase TrmH, group 1</fullName>
        <ecNumber evidence="6">2.1.1.-</ecNumber>
    </submittedName>
</protein>
<name>D5BRM2_PUNMI</name>
<dbReference type="PANTHER" id="PTHR42786:SF7">
    <property type="entry name" value="TRNA_RRNA METHYLTRANSFERASE SPOU TYPE DOMAIN-CONTAINING PROTEIN"/>
    <property type="match status" value="1"/>
</dbReference>
<evidence type="ECO:0000256" key="4">
    <source>
        <dbReference type="ARBA" id="ARBA00022691"/>
    </source>
</evidence>
<dbReference type="EC" id="2.1.1.-" evidence="6"/>
<dbReference type="Gene3D" id="3.40.1280.10">
    <property type="match status" value="1"/>
</dbReference>
<dbReference type="GO" id="GO:0003723">
    <property type="term" value="F:RNA binding"/>
    <property type="evidence" value="ECO:0007669"/>
    <property type="project" value="InterPro"/>
</dbReference>
<evidence type="ECO:0000256" key="1">
    <source>
        <dbReference type="ARBA" id="ARBA00007228"/>
    </source>
</evidence>